<dbReference type="PANTHER" id="PTHR30154">
    <property type="entry name" value="LEUCINE-RESPONSIVE REGULATORY PROTEIN"/>
    <property type="match status" value="1"/>
</dbReference>
<feature type="domain" description="Transcription regulator AsnC/Lrp ligand binding" evidence="4">
    <location>
        <begin position="70"/>
        <end position="133"/>
    </location>
</feature>
<evidence type="ECO:0000313" key="6">
    <source>
        <dbReference type="EMBL" id="MBB4987413.1"/>
    </source>
</evidence>
<evidence type="ECO:0000259" key="4">
    <source>
        <dbReference type="Pfam" id="PF01037"/>
    </source>
</evidence>
<dbReference type="GO" id="GO:0043565">
    <property type="term" value="F:sequence-specific DNA binding"/>
    <property type="evidence" value="ECO:0007669"/>
    <property type="project" value="InterPro"/>
</dbReference>
<evidence type="ECO:0000313" key="7">
    <source>
        <dbReference type="Proteomes" id="UP000582643"/>
    </source>
</evidence>
<gene>
    <name evidence="6" type="ORF">GGE06_008386</name>
</gene>
<dbReference type="RefSeq" id="WP_184933226.1">
    <property type="nucleotide sequence ID" value="NZ_JACHJY010000021.1"/>
</dbReference>
<dbReference type="InterPro" id="IPR036388">
    <property type="entry name" value="WH-like_DNA-bd_sf"/>
</dbReference>
<proteinExistence type="predicted"/>
<dbReference type="InterPro" id="IPR000485">
    <property type="entry name" value="AsnC-type_HTH_dom"/>
</dbReference>
<evidence type="ECO:0000256" key="1">
    <source>
        <dbReference type="ARBA" id="ARBA00023015"/>
    </source>
</evidence>
<dbReference type="GO" id="GO:0005829">
    <property type="term" value="C:cytosol"/>
    <property type="evidence" value="ECO:0007669"/>
    <property type="project" value="TreeGrafter"/>
</dbReference>
<reference evidence="6 7" key="1">
    <citation type="submission" date="2020-08" db="EMBL/GenBank/DDBJ databases">
        <title>Genomic Encyclopedia of Type Strains, Phase III (KMG-III): the genomes of soil and plant-associated and newly described type strains.</title>
        <authorList>
            <person name="Whitman W."/>
        </authorList>
    </citation>
    <scope>NUCLEOTIDE SEQUENCE [LARGE SCALE GENOMIC DNA]</scope>
    <source>
        <strain evidence="6 7">SFB5A</strain>
    </source>
</reference>
<name>A0A7W7U9B0_9ACTN</name>
<keyword evidence="7" id="KW-1185">Reference proteome</keyword>
<evidence type="ECO:0000256" key="3">
    <source>
        <dbReference type="ARBA" id="ARBA00023163"/>
    </source>
</evidence>
<sequence>MIGEEDLALVHALQVRPRASWVELGEVLGCTPTTVARRWERLAGTGAAWVTAVPGPRCAALTAYVGLRCVTGTREKVAQALAGDPATVTVEITAGSYDLLVEVITADLASFGRYLLDRIERLPGVTGSTVAIATTVVTEASRWRLDALAPDQSAALGDAPRGGSVPARRLTELDRRLLAGLGRDGRQAWHQLAQETDTSAATARRRAERLLASGEAALRCDVAGPLFERPVTVSLWAQVPAPELRAVARHLAAVPSVRFVATTAGRENLLVALWLRSPEEIQQLEVELALRHPAVLVQDRTIALRTAKRMGRLFDANGYGTASVPLAPWAEQTWY</sequence>
<dbReference type="EMBL" id="JACHJY010000021">
    <property type="protein sequence ID" value="MBB4987413.1"/>
    <property type="molecule type" value="Genomic_DNA"/>
</dbReference>
<evidence type="ECO:0000256" key="2">
    <source>
        <dbReference type="ARBA" id="ARBA00023125"/>
    </source>
</evidence>
<dbReference type="Pfam" id="PF13404">
    <property type="entry name" value="HTH_AsnC-type"/>
    <property type="match status" value="2"/>
</dbReference>
<feature type="domain" description="HTH asnC-type" evidence="5">
    <location>
        <begin position="170"/>
        <end position="210"/>
    </location>
</feature>
<protein>
    <submittedName>
        <fullName evidence="6">DNA-binding Lrp family transcriptional regulator</fullName>
    </submittedName>
</protein>
<organism evidence="6 7">
    <name type="scientific">Streptomyces nymphaeiformis</name>
    <dbReference type="NCBI Taxonomy" id="2663842"/>
    <lineage>
        <taxon>Bacteria</taxon>
        <taxon>Bacillati</taxon>
        <taxon>Actinomycetota</taxon>
        <taxon>Actinomycetes</taxon>
        <taxon>Kitasatosporales</taxon>
        <taxon>Streptomycetaceae</taxon>
        <taxon>Streptomyces</taxon>
    </lineage>
</organism>
<dbReference type="Gene3D" id="3.30.70.920">
    <property type="match status" value="2"/>
</dbReference>
<dbReference type="Pfam" id="PF01037">
    <property type="entry name" value="AsnC_trans_reg"/>
    <property type="match status" value="1"/>
</dbReference>
<keyword evidence="3" id="KW-0804">Transcription</keyword>
<feature type="domain" description="HTH asnC-type" evidence="5">
    <location>
        <begin position="6"/>
        <end position="42"/>
    </location>
</feature>
<keyword evidence="1" id="KW-0805">Transcription regulation</keyword>
<dbReference type="PANTHER" id="PTHR30154:SF34">
    <property type="entry name" value="TRANSCRIPTIONAL REGULATOR AZLB"/>
    <property type="match status" value="1"/>
</dbReference>
<dbReference type="InterPro" id="IPR019887">
    <property type="entry name" value="Tscrpt_reg_AsnC/Lrp_C"/>
</dbReference>
<dbReference type="Proteomes" id="UP000582643">
    <property type="component" value="Unassembled WGS sequence"/>
</dbReference>
<dbReference type="GO" id="GO:0043200">
    <property type="term" value="P:response to amino acid"/>
    <property type="evidence" value="ECO:0007669"/>
    <property type="project" value="TreeGrafter"/>
</dbReference>
<dbReference type="AlphaFoldDB" id="A0A7W7U9B0"/>
<comment type="caution">
    <text evidence="6">The sequence shown here is derived from an EMBL/GenBank/DDBJ whole genome shotgun (WGS) entry which is preliminary data.</text>
</comment>
<dbReference type="SUPFAM" id="SSF54909">
    <property type="entry name" value="Dimeric alpha+beta barrel"/>
    <property type="match status" value="2"/>
</dbReference>
<evidence type="ECO:0000259" key="5">
    <source>
        <dbReference type="Pfam" id="PF13404"/>
    </source>
</evidence>
<dbReference type="InterPro" id="IPR019888">
    <property type="entry name" value="Tscrpt_reg_AsnC-like"/>
</dbReference>
<dbReference type="SMART" id="SM00344">
    <property type="entry name" value="HTH_ASNC"/>
    <property type="match status" value="2"/>
</dbReference>
<dbReference type="InterPro" id="IPR011008">
    <property type="entry name" value="Dimeric_a/b-barrel"/>
</dbReference>
<dbReference type="Gene3D" id="1.10.10.10">
    <property type="entry name" value="Winged helix-like DNA-binding domain superfamily/Winged helix DNA-binding domain"/>
    <property type="match status" value="2"/>
</dbReference>
<keyword evidence="2 6" id="KW-0238">DNA-binding</keyword>
<accession>A0A7W7U9B0</accession>